<accession>A0A9P0G9X3</accession>
<dbReference type="EMBL" id="OV651835">
    <property type="protein sequence ID" value="CAH1107689.1"/>
    <property type="molecule type" value="Genomic_DNA"/>
</dbReference>
<dbReference type="OrthoDB" id="6777993at2759"/>
<evidence type="ECO:0000313" key="2">
    <source>
        <dbReference type="Proteomes" id="UP001153636"/>
    </source>
</evidence>
<evidence type="ECO:0000313" key="1">
    <source>
        <dbReference type="EMBL" id="CAH1107689.1"/>
    </source>
</evidence>
<gene>
    <name evidence="1" type="ORF">PSYICH_LOCUS8344</name>
</gene>
<organism evidence="1 2">
    <name type="scientific">Psylliodes chrysocephalus</name>
    <dbReference type="NCBI Taxonomy" id="3402493"/>
    <lineage>
        <taxon>Eukaryota</taxon>
        <taxon>Metazoa</taxon>
        <taxon>Ecdysozoa</taxon>
        <taxon>Arthropoda</taxon>
        <taxon>Hexapoda</taxon>
        <taxon>Insecta</taxon>
        <taxon>Pterygota</taxon>
        <taxon>Neoptera</taxon>
        <taxon>Endopterygota</taxon>
        <taxon>Coleoptera</taxon>
        <taxon>Polyphaga</taxon>
        <taxon>Cucujiformia</taxon>
        <taxon>Chrysomeloidea</taxon>
        <taxon>Chrysomelidae</taxon>
        <taxon>Galerucinae</taxon>
        <taxon>Alticini</taxon>
        <taxon>Psylliodes</taxon>
    </lineage>
</organism>
<keyword evidence="2" id="KW-1185">Reference proteome</keyword>
<protein>
    <submittedName>
        <fullName evidence="1">Uncharacterized protein</fullName>
    </submittedName>
</protein>
<name>A0A9P0G9X3_9CUCU</name>
<dbReference type="Proteomes" id="UP001153636">
    <property type="component" value="Chromosome 23"/>
</dbReference>
<proteinExistence type="predicted"/>
<sequence length="102" mass="11804">MQGIKGLDSSLIPPCWRTMEQKILRTVYVNSRWQNTADANCSKLNVEECGWELNERLEPVWFKGDPTPLKVDGVLKYIENIVSNDELNELKYLNNLNDVFSD</sequence>
<reference evidence="1" key="1">
    <citation type="submission" date="2022-01" db="EMBL/GenBank/DDBJ databases">
        <authorList>
            <person name="King R."/>
        </authorList>
    </citation>
    <scope>NUCLEOTIDE SEQUENCE</scope>
</reference>
<dbReference type="AlphaFoldDB" id="A0A9P0G9X3"/>